<accession>A0ABS1WRE5</accession>
<keyword evidence="2" id="KW-0732">Signal</keyword>
<evidence type="ECO:0000313" key="3">
    <source>
        <dbReference type="EMBL" id="MBM0103523.1"/>
    </source>
</evidence>
<feature type="region of interest" description="Disordered" evidence="1">
    <location>
        <begin position="52"/>
        <end position="99"/>
    </location>
</feature>
<feature type="chain" id="PRO_5045126892" evidence="2">
    <location>
        <begin position="24"/>
        <end position="191"/>
    </location>
</feature>
<dbReference type="RefSeq" id="WP_203165489.1">
    <property type="nucleotide sequence ID" value="NZ_JAEVLS010000001.1"/>
</dbReference>
<sequence>MMSKLQSIVWAAAMLATMPVTNAAERADADRLAACAEERDEARRLACYDEAISASRKSSDSEPAVAAPAKPAAAERAAPKATPAPAAAAADPASEFGVTGSAIARQRRAEEEQQASGNGKIESLSAQITEVSSRPRGELVMTLDNGQVWAQKKVERHFMAKPGDNITINAGMLGSYRMVNGKRSTQVTRLK</sequence>
<name>A0ABS1WRE5_9GAMM</name>
<dbReference type="EMBL" id="JAEVLS010000001">
    <property type="protein sequence ID" value="MBM0103523.1"/>
    <property type="molecule type" value="Genomic_DNA"/>
</dbReference>
<proteinExistence type="predicted"/>
<feature type="compositionally biased region" description="Low complexity" evidence="1">
    <location>
        <begin position="63"/>
        <end position="93"/>
    </location>
</feature>
<reference evidence="3 4" key="1">
    <citation type="journal article" date="2021" name="Int. J. Syst. Evol. Microbiol.">
        <title>Steroidobacter gossypii sp. nov., isolated from soil of cotton cropping field.</title>
        <authorList>
            <person name="Huang R."/>
            <person name="Yang S."/>
            <person name="Zhen C."/>
            <person name="Liu W."/>
        </authorList>
    </citation>
    <scope>NUCLEOTIDE SEQUENCE [LARGE SCALE GENOMIC DNA]</scope>
    <source>
        <strain evidence="3 4">S1-65</strain>
    </source>
</reference>
<protein>
    <submittedName>
        <fullName evidence="3">Uncharacterized protein</fullName>
    </submittedName>
</protein>
<feature type="signal peptide" evidence="2">
    <location>
        <begin position="1"/>
        <end position="23"/>
    </location>
</feature>
<gene>
    <name evidence="3" type="ORF">JM946_02155</name>
</gene>
<comment type="caution">
    <text evidence="3">The sequence shown here is derived from an EMBL/GenBank/DDBJ whole genome shotgun (WGS) entry which is preliminary data.</text>
</comment>
<evidence type="ECO:0000313" key="4">
    <source>
        <dbReference type="Proteomes" id="UP000661077"/>
    </source>
</evidence>
<dbReference type="Proteomes" id="UP000661077">
    <property type="component" value="Unassembled WGS sequence"/>
</dbReference>
<evidence type="ECO:0000256" key="1">
    <source>
        <dbReference type="SAM" id="MobiDB-lite"/>
    </source>
</evidence>
<keyword evidence="4" id="KW-1185">Reference proteome</keyword>
<organism evidence="3 4">
    <name type="scientific">Steroidobacter gossypii</name>
    <dbReference type="NCBI Taxonomy" id="2805490"/>
    <lineage>
        <taxon>Bacteria</taxon>
        <taxon>Pseudomonadati</taxon>
        <taxon>Pseudomonadota</taxon>
        <taxon>Gammaproteobacteria</taxon>
        <taxon>Steroidobacterales</taxon>
        <taxon>Steroidobacteraceae</taxon>
        <taxon>Steroidobacter</taxon>
    </lineage>
</organism>
<evidence type="ECO:0000256" key="2">
    <source>
        <dbReference type="SAM" id="SignalP"/>
    </source>
</evidence>